<sequence>MSMWDYCSILPDPNGTPSFSLTQEEEKFLIKQNILLGECVAGKRKVNAAMLSESLVVSTKLYEINFLNSGQIGTSFCEELKEDITPKRARDGLSHISVRIVPVDASNLPPIKVPENSLCITALRILGWKKEVATEIFESWKAESKPRPNCSDRDPSLIDYVISHIHKRMDSFTSCQLAQMNARKEMTEMGLVETYQNEILNPEDEILNGIQDLHYWIADSMYKSYKICVTRLRFLKNYAVMGLKAERRFTEADQRFSRIPDEQHFQDEYESLILGRKAQDNPTAITTNISTASIKPHNMDILELATAINGATPRENSNSLEAGIDEALSRRISSEMQVKDFVWSQQRFPELRPYTYMQKNQG</sequence>
<reference evidence="1 2" key="1">
    <citation type="submission" date="2019-06" db="EMBL/GenBank/DDBJ databases">
        <title>Genome Sequence of the Brown Rot Fungal Pathogen Monilinia fructicola.</title>
        <authorList>
            <person name="De Miccolis Angelini R.M."/>
            <person name="Landi L."/>
            <person name="Abate D."/>
            <person name="Pollastro S."/>
            <person name="Romanazzi G."/>
            <person name="Faretra F."/>
        </authorList>
    </citation>
    <scope>NUCLEOTIDE SEQUENCE [LARGE SCALE GENOMIC DNA]</scope>
    <source>
        <strain evidence="1 2">Mfrc123</strain>
    </source>
</reference>
<keyword evidence="2" id="KW-1185">Reference proteome</keyword>
<comment type="caution">
    <text evidence="1">The sequence shown here is derived from an EMBL/GenBank/DDBJ whole genome shotgun (WGS) entry which is preliminary data.</text>
</comment>
<dbReference type="VEuPathDB" id="FungiDB:MFRU_061g00100"/>
<evidence type="ECO:0000313" key="2">
    <source>
        <dbReference type="Proteomes" id="UP000322873"/>
    </source>
</evidence>
<accession>A0A5M9J6Y6</accession>
<gene>
    <name evidence="1" type="ORF">EYC84_011196</name>
</gene>
<organism evidence="1 2">
    <name type="scientific">Monilinia fructicola</name>
    <name type="common">Brown rot fungus</name>
    <name type="synonym">Ciboria fructicola</name>
    <dbReference type="NCBI Taxonomy" id="38448"/>
    <lineage>
        <taxon>Eukaryota</taxon>
        <taxon>Fungi</taxon>
        <taxon>Dikarya</taxon>
        <taxon>Ascomycota</taxon>
        <taxon>Pezizomycotina</taxon>
        <taxon>Leotiomycetes</taxon>
        <taxon>Helotiales</taxon>
        <taxon>Sclerotiniaceae</taxon>
        <taxon>Monilinia</taxon>
    </lineage>
</organism>
<evidence type="ECO:0000313" key="1">
    <source>
        <dbReference type="EMBL" id="KAA8564250.1"/>
    </source>
</evidence>
<dbReference type="EMBL" id="VICG01000015">
    <property type="protein sequence ID" value="KAA8564250.1"/>
    <property type="molecule type" value="Genomic_DNA"/>
</dbReference>
<proteinExistence type="predicted"/>
<protein>
    <submittedName>
        <fullName evidence="1">Uncharacterized protein</fullName>
    </submittedName>
</protein>
<name>A0A5M9J6Y6_MONFR</name>
<dbReference type="Proteomes" id="UP000322873">
    <property type="component" value="Unassembled WGS sequence"/>
</dbReference>
<dbReference type="AlphaFoldDB" id="A0A5M9J6Y6"/>